<dbReference type="WBParaSite" id="PgE013_g002_t02">
    <property type="protein sequence ID" value="PgE013_g002_t02"/>
    <property type="gene ID" value="PgE013_g002"/>
</dbReference>
<dbReference type="GO" id="GO:0098793">
    <property type="term" value="C:presynapse"/>
    <property type="evidence" value="ECO:0007669"/>
    <property type="project" value="GOC"/>
</dbReference>
<evidence type="ECO:0000313" key="1">
    <source>
        <dbReference type="Proteomes" id="UP000887569"/>
    </source>
</evidence>
<accession>A0A914ZZ88</accession>
<organism evidence="1 2">
    <name type="scientific">Parascaris univalens</name>
    <name type="common">Nematode worm</name>
    <dbReference type="NCBI Taxonomy" id="6257"/>
    <lineage>
        <taxon>Eukaryota</taxon>
        <taxon>Metazoa</taxon>
        <taxon>Ecdysozoa</taxon>
        <taxon>Nematoda</taxon>
        <taxon>Chromadorea</taxon>
        <taxon>Rhabditida</taxon>
        <taxon>Spirurina</taxon>
        <taxon>Ascaridomorpha</taxon>
        <taxon>Ascaridoidea</taxon>
        <taxon>Ascarididae</taxon>
        <taxon>Parascaris</taxon>
    </lineage>
</organism>
<dbReference type="InterPro" id="IPR033616">
    <property type="entry name" value="BLTP1"/>
</dbReference>
<name>A0A914ZZ88_PARUN</name>
<dbReference type="PANTHER" id="PTHR31640:SF1">
    <property type="entry name" value="BRIDGE-LIKE LIPID TRANSFER PROTEIN FAMILY MEMBER 1"/>
    <property type="match status" value="1"/>
</dbReference>
<protein>
    <submittedName>
        <fullName evidence="2">Bridge-like lipid transfer protein family member 1 C-terminal domain-containing protein</fullName>
    </submittedName>
</protein>
<dbReference type="Proteomes" id="UP000887569">
    <property type="component" value="Unplaced"/>
</dbReference>
<dbReference type="AlphaFoldDB" id="A0A914ZZ88"/>
<reference evidence="2" key="1">
    <citation type="submission" date="2022-11" db="UniProtKB">
        <authorList>
            <consortium name="WormBaseParasite"/>
        </authorList>
    </citation>
    <scope>IDENTIFICATION</scope>
</reference>
<sequence length="225" mass="26030">TRQQVSKHELNINAVCKVECGQNSVLPKMWGIEGCLEHCIDRPLEQFQAKNNASEDSNAIHYSVLELFEVPPLDLVMMTMQNIPLDKVEAQKRPQKVTMMLSCKFHGSLGVQTDFSTQVSFLPELIKSYMPSKVPQRKFFKMRKSKTGIGIEQTDDREFICERWDVQPRIRFIDNVKWDPPVIDEILRKLQVSDIRPPRYNTESNTTRSIGSLRSVHVTNFSRPH</sequence>
<dbReference type="PANTHER" id="PTHR31640">
    <property type="entry name" value="TRANSMEMBRANE PROTEIN KIAA1109"/>
    <property type="match status" value="1"/>
</dbReference>
<evidence type="ECO:0000313" key="2">
    <source>
        <dbReference type="WBParaSite" id="PgE013_g002_t02"/>
    </source>
</evidence>
<keyword evidence="1" id="KW-1185">Reference proteome</keyword>
<dbReference type="GO" id="GO:0048488">
    <property type="term" value="P:synaptic vesicle endocytosis"/>
    <property type="evidence" value="ECO:0007669"/>
    <property type="project" value="TreeGrafter"/>
</dbReference>
<proteinExistence type="predicted"/>